<gene>
    <name evidence="2" type="ORF">BT246_70050</name>
</gene>
<evidence type="ECO:0000313" key="3">
    <source>
        <dbReference type="Proteomes" id="UP000092743"/>
    </source>
</evidence>
<feature type="signal peptide" evidence="1">
    <location>
        <begin position="1"/>
        <end position="35"/>
    </location>
</feature>
<keyword evidence="1" id="KW-0732">Signal</keyword>
<sequence>MQNKLTQIRKKSIPMLMVGGMILASGALASHQACADTLDNTNKELKEYKTISDINIDASSKPMLDFMIKLANSGALDEMEYDSDFKVVSLKHDFATIQSMYQFTDEEMVYFRKFYNLLQSLG</sequence>
<organism evidence="2 3">
    <name type="scientific">Bacillus thuringiensis</name>
    <dbReference type="NCBI Taxonomy" id="1428"/>
    <lineage>
        <taxon>Bacteria</taxon>
        <taxon>Bacillati</taxon>
        <taxon>Bacillota</taxon>
        <taxon>Bacilli</taxon>
        <taxon>Bacillales</taxon>
        <taxon>Bacillaceae</taxon>
        <taxon>Bacillus</taxon>
        <taxon>Bacillus cereus group</taxon>
    </lineage>
</organism>
<dbReference type="EMBL" id="CP015355">
    <property type="protein sequence ID" value="ANS52296.1"/>
    <property type="molecule type" value="Genomic_DNA"/>
</dbReference>
<dbReference type="Proteomes" id="UP000092743">
    <property type="component" value="Plasmid p109822"/>
</dbReference>
<keyword evidence="2" id="KW-0614">Plasmid</keyword>
<name>A0A9W3SJ11_BACTU</name>
<accession>A0A9W3SJ11</accession>
<geneLocation type="plasmid" evidence="2 3">
    <name>p109822</name>
</geneLocation>
<proteinExistence type="predicted"/>
<feature type="chain" id="PRO_5040935636" evidence="1">
    <location>
        <begin position="36"/>
        <end position="122"/>
    </location>
</feature>
<evidence type="ECO:0000256" key="1">
    <source>
        <dbReference type="SAM" id="SignalP"/>
    </source>
</evidence>
<dbReference type="RefSeq" id="WP_065486986.1">
    <property type="nucleotide sequence ID" value="NZ_CP015355.1"/>
</dbReference>
<reference evidence="2 3" key="1">
    <citation type="submission" date="2016-04" db="EMBL/GenBank/DDBJ databases">
        <title>High quality genome of the nematocidal Bacillus thuringiensis MYBT18246.</title>
        <authorList>
            <person name="Hollensteiner J."/>
            <person name="Poehlein A."/>
            <person name="Sproeer C."/>
            <person name="Bunk B."/>
            <person name="Rosenstiel P."/>
            <person name="Schulenburg H."/>
            <person name="Liesegang H."/>
        </authorList>
    </citation>
    <scope>NUCLEOTIDE SEQUENCE [LARGE SCALE GENOMIC DNA]</scope>
    <source>
        <strain evidence="2 3">MYBT18246</strain>
        <plasmid evidence="2 3">p109822</plasmid>
    </source>
</reference>
<protein>
    <submittedName>
        <fullName evidence="2">Uncharacterized protein</fullName>
    </submittedName>
</protein>
<evidence type="ECO:0000313" key="2">
    <source>
        <dbReference type="EMBL" id="ANS52296.1"/>
    </source>
</evidence>
<dbReference type="AlphaFoldDB" id="A0A9W3SJ11"/>